<sequence>MNFARKQLEKYGWTDGKGLGKHENGISEALKPKLKRSVAGVGHDPAAEFNEHWWSALYDKAAKNVEVLEKNGKTKKIKTKDENDFVITNSTWKLNKKQKDSNDEQYSDYFVRTAVLDNGENRMETVREPSDDEEEKKDVFKMTDEELYAACEGRTAHKGARHGLRATGKLARIAQQEALLLSQSKYSGYSHAKKLKQNVVEDMNLNSDPETVEHKKKKKKRKRCNSNEKPKENPDSEMAEPVTPLPNENDDDVTSVIKEKKSSKKKKKPKKKDFREIEVIPEENEETYEPKKKKRRKSESPEHMDTSNYEDTAEVELIKPKKSKKKNKSDV</sequence>
<organism evidence="4 5">
    <name type="scientific">Trichoplusia ni</name>
    <name type="common">Cabbage looper</name>
    <dbReference type="NCBI Taxonomy" id="7111"/>
    <lineage>
        <taxon>Eukaryota</taxon>
        <taxon>Metazoa</taxon>
        <taxon>Ecdysozoa</taxon>
        <taxon>Arthropoda</taxon>
        <taxon>Hexapoda</taxon>
        <taxon>Insecta</taxon>
        <taxon>Pterygota</taxon>
        <taxon>Neoptera</taxon>
        <taxon>Endopterygota</taxon>
        <taxon>Lepidoptera</taxon>
        <taxon>Glossata</taxon>
        <taxon>Ditrysia</taxon>
        <taxon>Noctuoidea</taxon>
        <taxon>Noctuidae</taxon>
        <taxon>Plusiinae</taxon>
        <taxon>Trichoplusia</taxon>
    </lineage>
</organism>
<protein>
    <recommendedName>
        <fullName evidence="1">G patch domain-containing protein 4</fullName>
    </recommendedName>
</protein>
<dbReference type="PANTHER" id="PTHR23149">
    <property type="entry name" value="G PATCH DOMAIN CONTAINING PROTEIN"/>
    <property type="match status" value="1"/>
</dbReference>
<gene>
    <name evidence="5" type="primary">LOC113504118</name>
</gene>
<dbReference type="InterPro" id="IPR000467">
    <property type="entry name" value="G_patch_dom"/>
</dbReference>
<feature type="compositionally biased region" description="Basic residues" evidence="2">
    <location>
        <begin position="214"/>
        <end position="224"/>
    </location>
</feature>
<dbReference type="GO" id="GO:0003676">
    <property type="term" value="F:nucleic acid binding"/>
    <property type="evidence" value="ECO:0007669"/>
    <property type="project" value="InterPro"/>
</dbReference>
<dbReference type="Pfam" id="PF01585">
    <property type="entry name" value="G-patch"/>
    <property type="match status" value="1"/>
</dbReference>
<evidence type="ECO:0000256" key="2">
    <source>
        <dbReference type="SAM" id="MobiDB-lite"/>
    </source>
</evidence>
<feature type="compositionally biased region" description="Basic and acidic residues" evidence="2">
    <location>
        <begin position="225"/>
        <end position="234"/>
    </location>
</feature>
<dbReference type="GO" id="GO:0005730">
    <property type="term" value="C:nucleolus"/>
    <property type="evidence" value="ECO:0007669"/>
    <property type="project" value="TreeGrafter"/>
</dbReference>
<dbReference type="GeneID" id="113504118"/>
<feature type="region of interest" description="Disordered" evidence="2">
    <location>
        <begin position="198"/>
        <end position="331"/>
    </location>
</feature>
<evidence type="ECO:0000313" key="4">
    <source>
        <dbReference type="Proteomes" id="UP000322000"/>
    </source>
</evidence>
<feature type="domain" description="G-patch" evidence="3">
    <location>
        <begin position="1"/>
        <end position="46"/>
    </location>
</feature>
<accession>A0A7E5WNW7</accession>
<dbReference type="SMART" id="SM00443">
    <property type="entry name" value="G_patch"/>
    <property type="match status" value="1"/>
</dbReference>
<evidence type="ECO:0000259" key="3">
    <source>
        <dbReference type="PROSITE" id="PS50174"/>
    </source>
</evidence>
<dbReference type="RefSeq" id="XP_026742047.1">
    <property type="nucleotide sequence ID" value="XM_026886246.1"/>
</dbReference>
<dbReference type="AlphaFoldDB" id="A0A7E5WNW7"/>
<dbReference type="Proteomes" id="UP000322000">
    <property type="component" value="Chromosome 21"/>
</dbReference>
<dbReference type="KEGG" id="tnl:113504118"/>
<dbReference type="InterPro" id="IPR050656">
    <property type="entry name" value="PINX1"/>
</dbReference>
<name>A0A7E5WNW7_TRINI</name>
<reference evidence="5" key="1">
    <citation type="submission" date="2025-08" db="UniProtKB">
        <authorList>
            <consortium name="RefSeq"/>
        </authorList>
    </citation>
    <scope>IDENTIFICATION</scope>
</reference>
<dbReference type="OrthoDB" id="10019757at2759"/>
<dbReference type="PROSITE" id="PS50174">
    <property type="entry name" value="G_PATCH"/>
    <property type="match status" value="1"/>
</dbReference>
<dbReference type="FunCoup" id="A0A7E5WNW7">
    <property type="interactions" value="247"/>
</dbReference>
<proteinExistence type="predicted"/>
<keyword evidence="4" id="KW-1185">Reference proteome</keyword>
<dbReference type="InParanoid" id="A0A7E5WNW7"/>
<evidence type="ECO:0000256" key="1">
    <source>
        <dbReference type="ARBA" id="ARBA00040365"/>
    </source>
</evidence>
<feature type="compositionally biased region" description="Basic residues" evidence="2">
    <location>
        <begin position="320"/>
        <end position="331"/>
    </location>
</feature>
<feature type="compositionally biased region" description="Basic residues" evidence="2">
    <location>
        <begin position="261"/>
        <end position="272"/>
    </location>
</feature>
<evidence type="ECO:0000313" key="5">
    <source>
        <dbReference type="RefSeq" id="XP_026742047.1"/>
    </source>
</evidence>
<dbReference type="PANTHER" id="PTHR23149:SF9">
    <property type="entry name" value="G PATCH DOMAIN-CONTAINING PROTEIN 4"/>
    <property type="match status" value="1"/>
</dbReference>